<dbReference type="AlphaFoldDB" id="X1E980"/>
<sequence length="34" mass="3704">SSVNPGAKRETYGREENCRGTKEHVPVNPCPCGM</sequence>
<comment type="caution">
    <text evidence="1">The sequence shown here is derived from an EMBL/GenBank/DDBJ whole genome shotgun (WGS) entry which is preliminary data.</text>
</comment>
<protein>
    <submittedName>
        <fullName evidence="1">Uncharacterized protein</fullName>
    </submittedName>
</protein>
<proteinExistence type="predicted"/>
<organism evidence="1">
    <name type="scientific">marine sediment metagenome</name>
    <dbReference type="NCBI Taxonomy" id="412755"/>
    <lineage>
        <taxon>unclassified sequences</taxon>
        <taxon>metagenomes</taxon>
        <taxon>ecological metagenomes</taxon>
    </lineage>
</organism>
<accession>X1E980</accession>
<name>X1E980_9ZZZZ</name>
<gene>
    <name evidence="1" type="ORF">S03H2_06031</name>
</gene>
<feature type="non-terminal residue" evidence="1">
    <location>
        <position position="1"/>
    </location>
</feature>
<dbReference type="EMBL" id="BARU01002582">
    <property type="protein sequence ID" value="GAH29836.1"/>
    <property type="molecule type" value="Genomic_DNA"/>
</dbReference>
<reference evidence="1" key="1">
    <citation type="journal article" date="2014" name="Front. Microbiol.">
        <title>High frequency of phylogenetically diverse reductive dehalogenase-homologous genes in deep subseafloor sedimentary metagenomes.</title>
        <authorList>
            <person name="Kawai M."/>
            <person name="Futagami T."/>
            <person name="Toyoda A."/>
            <person name="Takaki Y."/>
            <person name="Nishi S."/>
            <person name="Hori S."/>
            <person name="Arai W."/>
            <person name="Tsubouchi T."/>
            <person name="Morono Y."/>
            <person name="Uchiyama I."/>
            <person name="Ito T."/>
            <person name="Fujiyama A."/>
            <person name="Inagaki F."/>
            <person name="Takami H."/>
        </authorList>
    </citation>
    <scope>NUCLEOTIDE SEQUENCE</scope>
    <source>
        <strain evidence="1">Expedition CK06-06</strain>
    </source>
</reference>
<evidence type="ECO:0000313" key="1">
    <source>
        <dbReference type="EMBL" id="GAH29836.1"/>
    </source>
</evidence>